<proteinExistence type="predicted"/>
<dbReference type="Proteomes" id="UP000061382">
    <property type="component" value="Chromosome"/>
</dbReference>
<protein>
    <submittedName>
        <fullName evidence="1">Uncharacterized protein</fullName>
    </submittedName>
</protein>
<reference evidence="1 2" key="1">
    <citation type="submission" date="2015-08" db="EMBL/GenBank/DDBJ databases">
        <title>Complete genome sequence of Rufibacter tibetensis strain 1351t, a radiation-resistant bacterium from tibet plateau.</title>
        <authorList>
            <person name="Dai J."/>
        </authorList>
    </citation>
    <scope>NUCLEOTIDE SEQUENCE [LARGE SCALE GENOMIC DNA]</scope>
    <source>
        <strain evidence="1 2">1351</strain>
    </source>
</reference>
<evidence type="ECO:0000313" key="1">
    <source>
        <dbReference type="EMBL" id="ALI98396.1"/>
    </source>
</evidence>
<dbReference type="AlphaFoldDB" id="A0A0P0CPY5"/>
<dbReference type="EMBL" id="CP012643">
    <property type="protein sequence ID" value="ALI98396.1"/>
    <property type="molecule type" value="Genomic_DNA"/>
</dbReference>
<evidence type="ECO:0000313" key="2">
    <source>
        <dbReference type="Proteomes" id="UP000061382"/>
    </source>
</evidence>
<dbReference type="KEGG" id="rti:DC20_04650"/>
<keyword evidence="2" id="KW-1185">Reference proteome</keyword>
<organism evidence="1 2">
    <name type="scientific">Rufibacter tibetensis</name>
    <dbReference type="NCBI Taxonomy" id="512763"/>
    <lineage>
        <taxon>Bacteria</taxon>
        <taxon>Pseudomonadati</taxon>
        <taxon>Bacteroidota</taxon>
        <taxon>Cytophagia</taxon>
        <taxon>Cytophagales</taxon>
        <taxon>Hymenobacteraceae</taxon>
        <taxon>Rufibacter</taxon>
    </lineage>
</organism>
<accession>A0A0P0CPY5</accession>
<dbReference type="STRING" id="512763.DC20_04650"/>
<sequence>MTEFLFWGIFLKGVLKLMLLIVKPTQHIEKFPENHFYMYLQIKRQKAGNLTFRTADITLLWLPSRPYIFRFHAYLRTITSR</sequence>
<gene>
    <name evidence="1" type="ORF">DC20_04650</name>
</gene>
<name>A0A0P0CPY5_9BACT</name>